<feature type="binding site" evidence="9">
    <location>
        <position position="71"/>
    </location>
    <ligand>
        <name>Mg(2+)</name>
        <dbReference type="ChEBI" id="CHEBI:18420"/>
    </ligand>
</feature>
<evidence type="ECO:0000256" key="3">
    <source>
        <dbReference type="ARBA" id="ARBA00022723"/>
    </source>
</evidence>
<organism evidence="11 12">
    <name type="scientific">Helicobacter aurati</name>
    <dbReference type="NCBI Taxonomy" id="137778"/>
    <lineage>
        <taxon>Bacteria</taxon>
        <taxon>Pseudomonadati</taxon>
        <taxon>Campylobacterota</taxon>
        <taxon>Epsilonproteobacteria</taxon>
        <taxon>Campylobacterales</taxon>
        <taxon>Helicobacteraceae</taxon>
        <taxon>Helicobacter</taxon>
    </lineage>
</organism>
<evidence type="ECO:0000256" key="5">
    <source>
        <dbReference type="ARBA" id="ARBA00022977"/>
    </source>
</evidence>
<dbReference type="SUPFAM" id="SSF51391">
    <property type="entry name" value="Thiamin phosphate synthase"/>
    <property type="match status" value="1"/>
</dbReference>
<evidence type="ECO:0000259" key="10">
    <source>
        <dbReference type="Pfam" id="PF02581"/>
    </source>
</evidence>
<dbReference type="GO" id="GO:0004789">
    <property type="term" value="F:thiamine-phosphate diphosphorylase activity"/>
    <property type="evidence" value="ECO:0007669"/>
    <property type="project" value="UniProtKB-UniRule"/>
</dbReference>
<dbReference type="AlphaFoldDB" id="A0A3D8J498"/>
<evidence type="ECO:0000256" key="9">
    <source>
        <dbReference type="HAMAP-Rule" id="MF_00097"/>
    </source>
</evidence>
<keyword evidence="2 9" id="KW-0808">Transferase</keyword>
<dbReference type="InterPro" id="IPR034291">
    <property type="entry name" value="TMP_synthase"/>
</dbReference>
<dbReference type="InterPro" id="IPR036206">
    <property type="entry name" value="ThiamineP_synth_sf"/>
</dbReference>
<dbReference type="PANTHER" id="PTHR20857:SF15">
    <property type="entry name" value="THIAMINE-PHOSPHATE SYNTHASE"/>
    <property type="match status" value="1"/>
</dbReference>
<comment type="catalytic activity">
    <reaction evidence="6 9">
        <text>4-methyl-5-(2-phosphooxyethyl)-thiazole + 4-amino-2-methyl-5-(diphosphooxymethyl)pyrimidine + H(+) = thiamine phosphate + diphosphate</text>
        <dbReference type="Rhea" id="RHEA:22328"/>
        <dbReference type="ChEBI" id="CHEBI:15378"/>
        <dbReference type="ChEBI" id="CHEBI:33019"/>
        <dbReference type="ChEBI" id="CHEBI:37575"/>
        <dbReference type="ChEBI" id="CHEBI:57841"/>
        <dbReference type="ChEBI" id="CHEBI:58296"/>
        <dbReference type="EC" id="2.5.1.3"/>
    </reaction>
</comment>
<evidence type="ECO:0000256" key="1">
    <source>
        <dbReference type="ARBA" id="ARBA00005165"/>
    </source>
</evidence>
<keyword evidence="3 9" id="KW-0479">Metal-binding</keyword>
<comment type="caution">
    <text evidence="11">The sequence shown here is derived from an EMBL/GenBank/DDBJ whole genome shotgun (WGS) entry which is preliminary data.</text>
</comment>
<evidence type="ECO:0000256" key="6">
    <source>
        <dbReference type="ARBA" id="ARBA00047334"/>
    </source>
</evidence>
<proteinExistence type="inferred from homology"/>
<keyword evidence="12" id="KW-1185">Reference proteome</keyword>
<feature type="binding site" evidence="9">
    <location>
        <position position="70"/>
    </location>
    <ligand>
        <name>4-amino-2-methyl-5-(diphosphooxymethyl)pyrimidine</name>
        <dbReference type="ChEBI" id="CHEBI:57841"/>
    </ligand>
</feature>
<keyword evidence="5 9" id="KW-0784">Thiamine biosynthesis</keyword>
<sequence length="216" mass="24461">MRDKLFGLYGISDYNLTPYTKIFDYLESAIDGGLQIFQFRDKIHNDKEIEGLIKDLQLFCREKNILFILNDRYKLAIKMQLDGVHLGREELQCFSTIRKNFQGIIGVSCYASLESALYYQSLGADYVAFGSFFQSPTKPNATLAPAALLKSAKQKCDIPICVIGGIAPDNVHLLREADMIAVISGLWQKRTSSLQAQDSHDFVRHNAEKLISLWRS</sequence>
<dbReference type="GO" id="GO:0005737">
    <property type="term" value="C:cytoplasm"/>
    <property type="evidence" value="ECO:0007669"/>
    <property type="project" value="TreeGrafter"/>
</dbReference>
<dbReference type="GO" id="GO:0009228">
    <property type="term" value="P:thiamine biosynthetic process"/>
    <property type="evidence" value="ECO:0007669"/>
    <property type="project" value="UniProtKB-KW"/>
</dbReference>
<evidence type="ECO:0000256" key="8">
    <source>
        <dbReference type="ARBA" id="ARBA00047883"/>
    </source>
</evidence>
<evidence type="ECO:0000313" key="11">
    <source>
        <dbReference type="EMBL" id="RDU72309.1"/>
    </source>
</evidence>
<feature type="binding site" evidence="9">
    <location>
        <position position="108"/>
    </location>
    <ligand>
        <name>4-amino-2-methyl-5-(diphosphooxymethyl)pyrimidine</name>
        <dbReference type="ChEBI" id="CHEBI:57841"/>
    </ligand>
</feature>
<comment type="catalytic activity">
    <reaction evidence="7 9">
        <text>2-(2-carboxy-4-methylthiazol-5-yl)ethyl phosphate + 4-amino-2-methyl-5-(diphosphooxymethyl)pyrimidine + 2 H(+) = thiamine phosphate + CO2 + diphosphate</text>
        <dbReference type="Rhea" id="RHEA:47848"/>
        <dbReference type="ChEBI" id="CHEBI:15378"/>
        <dbReference type="ChEBI" id="CHEBI:16526"/>
        <dbReference type="ChEBI" id="CHEBI:33019"/>
        <dbReference type="ChEBI" id="CHEBI:37575"/>
        <dbReference type="ChEBI" id="CHEBI:57841"/>
        <dbReference type="ChEBI" id="CHEBI:62890"/>
        <dbReference type="EC" id="2.5.1.3"/>
    </reaction>
</comment>
<dbReference type="CDD" id="cd00564">
    <property type="entry name" value="TMP_TenI"/>
    <property type="match status" value="1"/>
</dbReference>
<name>A0A3D8J498_9HELI</name>
<evidence type="ECO:0000313" key="12">
    <source>
        <dbReference type="Proteomes" id="UP000256424"/>
    </source>
</evidence>
<evidence type="ECO:0000256" key="4">
    <source>
        <dbReference type="ARBA" id="ARBA00022842"/>
    </source>
</evidence>
<comment type="function">
    <text evidence="9">Condenses 4-methyl-5-(beta-hydroxyethyl)thiazole monophosphate (THZ-P) and 2-methyl-4-amino-5-hydroxymethyl pyrimidine pyrophosphate (HMP-PP) to form thiamine monophosphate (TMP).</text>
</comment>
<dbReference type="EMBL" id="NXLW01000008">
    <property type="protein sequence ID" value="RDU72309.1"/>
    <property type="molecule type" value="Genomic_DNA"/>
</dbReference>
<dbReference type="PANTHER" id="PTHR20857">
    <property type="entry name" value="THIAMINE-PHOSPHATE PYROPHOSPHORYLASE"/>
    <property type="match status" value="1"/>
</dbReference>
<dbReference type="OrthoDB" id="9810880at2"/>
<dbReference type="InterPro" id="IPR013785">
    <property type="entry name" value="Aldolase_TIM"/>
</dbReference>
<feature type="binding site" evidence="9">
    <location>
        <begin position="135"/>
        <end position="137"/>
    </location>
    <ligand>
        <name>2-[(2R,5Z)-2-carboxy-4-methylthiazol-5(2H)-ylidene]ethyl phosphate</name>
        <dbReference type="ChEBI" id="CHEBI:62899"/>
    </ligand>
</feature>
<dbReference type="GO" id="GO:0009229">
    <property type="term" value="P:thiamine diphosphate biosynthetic process"/>
    <property type="evidence" value="ECO:0007669"/>
    <property type="project" value="UniProtKB-UniRule"/>
</dbReference>
<comment type="catalytic activity">
    <reaction evidence="8 9">
        <text>2-[(2R,5Z)-2-carboxy-4-methylthiazol-5(2H)-ylidene]ethyl phosphate + 4-amino-2-methyl-5-(diphosphooxymethyl)pyrimidine + 2 H(+) = thiamine phosphate + CO2 + diphosphate</text>
        <dbReference type="Rhea" id="RHEA:47844"/>
        <dbReference type="ChEBI" id="CHEBI:15378"/>
        <dbReference type="ChEBI" id="CHEBI:16526"/>
        <dbReference type="ChEBI" id="CHEBI:33019"/>
        <dbReference type="ChEBI" id="CHEBI:37575"/>
        <dbReference type="ChEBI" id="CHEBI:57841"/>
        <dbReference type="ChEBI" id="CHEBI:62899"/>
        <dbReference type="EC" id="2.5.1.3"/>
    </reaction>
</comment>
<feature type="binding site" evidence="9">
    <location>
        <begin position="38"/>
        <end position="42"/>
    </location>
    <ligand>
        <name>4-amino-2-methyl-5-(diphosphooxymethyl)pyrimidine</name>
        <dbReference type="ChEBI" id="CHEBI:57841"/>
    </ligand>
</feature>
<dbReference type="EC" id="2.5.1.3" evidence="9"/>
<feature type="domain" description="Thiamine phosphate synthase/TenI" evidence="10">
    <location>
        <begin position="8"/>
        <end position="186"/>
    </location>
</feature>
<reference evidence="11 12" key="1">
    <citation type="submission" date="2018-04" db="EMBL/GenBank/DDBJ databases">
        <title>Novel Campyloabacter and Helicobacter Species and Strains.</title>
        <authorList>
            <person name="Mannion A.J."/>
            <person name="Shen Z."/>
            <person name="Fox J.G."/>
        </authorList>
    </citation>
    <scope>NUCLEOTIDE SEQUENCE [LARGE SCALE GENOMIC DNA]</scope>
    <source>
        <strain evidence="11 12">MIT 97-5075</strain>
    </source>
</reference>
<gene>
    <name evidence="9" type="primary">thiE</name>
    <name evidence="11" type="ORF">CQA66_05390</name>
</gene>
<evidence type="ECO:0000256" key="2">
    <source>
        <dbReference type="ARBA" id="ARBA00022679"/>
    </source>
</evidence>
<dbReference type="Proteomes" id="UP000256424">
    <property type="component" value="Unassembled WGS sequence"/>
</dbReference>
<feature type="binding site" evidence="9">
    <location>
        <position position="165"/>
    </location>
    <ligand>
        <name>2-[(2R,5Z)-2-carboxy-4-methylthiazol-5(2H)-ylidene]ethyl phosphate</name>
        <dbReference type="ChEBI" id="CHEBI:62899"/>
    </ligand>
</feature>
<dbReference type="HAMAP" id="MF_00097">
    <property type="entry name" value="TMP_synthase"/>
    <property type="match status" value="1"/>
</dbReference>
<comment type="pathway">
    <text evidence="1 9">Cofactor biosynthesis; thiamine diphosphate biosynthesis; thiamine phosphate from 4-amino-2-methyl-5-diphosphomethylpyrimidine and 4-methyl-5-(2-phosphoethyl)-thiazole: step 1/1.</text>
</comment>
<dbReference type="GO" id="GO:0000287">
    <property type="term" value="F:magnesium ion binding"/>
    <property type="evidence" value="ECO:0007669"/>
    <property type="project" value="UniProtKB-UniRule"/>
</dbReference>
<dbReference type="Gene3D" id="3.20.20.70">
    <property type="entry name" value="Aldolase class I"/>
    <property type="match status" value="1"/>
</dbReference>
<dbReference type="Pfam" id="PF02581">
    <property type="entry name" value="TMP-TENI"/>
    <property type="match status" value="1"/>
</dbReference>
<dbReference type="RefSeq" id="WP_104762335.1">
    <property type="nucleotide sequence ID" value="NZ_FZPM01000003.1"/>
</dbReference>
<feature type="binding site" evidence="9">
    <location>
        <position position="90"/>
    </location>
    <ligand>
        <name>Mg(2+)</name>
        <dbReference type="ChEBI" id="CHEBI:18420"/>
    </ligand>
</feature>
<dbReference type="UniPathway" id="UPA00060">
    <property type="reaction ID" value="UER00141"/>
</dbReference>
<dbReference type="InterPro" id="IPR022998">
    <property type="entry name" value="ThiamineP_synth_TenI"/>
</dbReference>
<feature type="binding site" evidence="9">
    <location>
        <begin position="183"/>
        <end position="184"/>
    </location>
    <ligand>
        <name>2-[(2R,5Z)-2-carboxy-4-methylthiazol-5(2H)-ylidene]ethyl phosphate</name>
        <dbReference type="ChEBI" id="CHEBI:62899"/>
    </ligand>
</feature>
<comment type="cofactor">
    <cofactor evidence="9">
        <name>Mg(2+)</name>
        <dbReference type="ChEBI" id="CHEBI:18420"/>
    </cofactor>
    <text evidence="9">Binds 1 Mg(2+) ion per subunit.</text>
</comment>
<keyword evidence="4 9" id="KW-0460">Magnesium</keyword>
<protein>
    <recommendedName>
        <fullName evidence="9">Thiamine-phosphate synthase</fullName>
        <shortName evidence="9">TP synthase</shortName>
        <shortName evidence="9">TPS</shortName>
        <ecNumber evidence="9">2.5.1.3</ecNumber>
    </recommendedName>
    <alternativeName>
        <fullName evidence="9">Thiamine-phosphate pyrophosphorylase</fullName>
        <shortName evidence="9">TMP pyrophosphorylase</shortName>
        <shortName evidence="9">TMP-PPase</shortName>
    </alternativeName>
</protein>
<evidence type="ECO:0000256" key="7">
    <source>
        <dbReference type="ARBA" id="ARBA00047851"/>
    </source>
</evidence>
<comment type="similarity">
    <text evidence="9">Belongs to the thiamine-phosphate synthase family.</text>
</comment>
<feature type="binding site" evidence="9">
    <location>
        <position position="138"/>
    </location>
    <ligand>
        <name>4-amino-2-methyl-5-(diphosphooxymethyl)pyrimidine</name>
        <dbReference type="ChEBI" id="CHEBI:57841"/>
    </ligand>
</feature>
<accession>A0A3D8J498</accession>